<evidence type="ECO:0000313" key="3">
    <source>
        <dbReference type="Proteomes" id="UP000823046"/>
    </source>
</evidence>
<gene>
    <name evidence="2" type="ORF">IE077_000910</name>
</gene>
<proteinExistence type="predicted"/>
<dbReference type="EMBL" id="JADAQX010000716">
    <property type="protein sequence ID" value="KAF8819514.1"/>
    <property type="molecule type" value="Genomic_DNA"/>
</dbReference>
<accession>A0ABQ7J680</accession>
<keyword evidence="3" id="KW-1185">Reference proteome</keyword>
<evidence type="ECO:0000256" key="1">
    <source>
        <dbReference type="SAM" id="MobiDB-lite"/>
    </source>
</evidence>
<comment type="caution">
    <text evidence="2">The sequence shown here is derived from an EMBL/GenBank/DDBJ whole genome shotgun (WGS) entry which is preliminary data.</text>
</comment>
<feature type="region of interest" description="Disordered" evidence="1">
    <location>
        <begin position="120"/>
        <end position="152"/>
    </location>
</feature>
<feature type="region of interest" description="Disordered" evidence="1">
    <location>
        <begin position="173"/>
        <end position="203"/>
    </location>
</feature>
<feature type="compositionally biased region" description="Low complexity" evidence="1">
    <location>
        <begin position="173"/>
        <end position="189"/>
    </location>
</feature>
<dbReference type="Gene3D" id="2.70.160.11">
    <property type="entry name" value="Hnrnp arginine n-methyltransferase1"/>
    <property type="match status" value="1"/>
</dbReference>
<name>A0ABQ7J680_9APIC</name>
<feature type="compositionally biased region" description="Basic and acidic residues" evidence="1">
    <location>
        <begin position="136"/>
        <end position="152"/>
    </location>
</feature>
<feature type="compositionally biased region" description="Polar residues" evidence="1">
    <location>
        <begin position="190"/>
        <end position="200"/>
    </location>
</feature>
<protein>
    <submittedName>
        <fullName evidence="2">Uncharacterized protein</fullName>
    </submittedName>
</protein>
<sequence length="583" mass="64897">WYKAMEAVLLPFLEAAHTLTSPPPLEILNVGCGVGLQALFIGRIIGQCFSKHLHRPHPSVHITGIDTMLSSVFASRKLLRSNRLALAETFLAAQTQRKLKKNQDPKFSLAWIPFSLFSRSEDPSSTLERGSTSSNPKDKYLETTRQTSENEKMASNMLEDVFIRDTASQSKVSLPPEASLAAATASPPTKNGSSLASSTQETEKDRQQASLLLHWQKETAYVDARFQFLYKEIRQLRPPVKDSNQQTALMLATAEAYGIPMGENLEQTLPPVTEEDFLKHRVNLMVWTTFDTGLLGEGILPLGKYAWKALMMPPPSPPTVASSSPSLSHCLPIQASLYAMCIQLGIREIETMDLSPWSMQKYLGDYFALDLSATVHTCLSDPFKVFDFDFDSKGFNKQEQYARQREFLIPINTCGVFNAIVFWYVLDLDAHNSVTNAPFFSTSKSSYFPSILYGGKTSKSSSSQVNGPSYFHFTRKQACQMVEEITVYKNESIPLQARQNSSTVSFTLQRNAIIKFQQRRTQIPLFDTISSHLNKQCSTIAHSISSTLLTNTAANRMAARAALKIAIDPGRQSAFAIDPQEAA</sequence>
<reference evidence="2 3" key="1">
    <citation type="journal article" date="2020" name="bioRxiv">
        <title>Metabolic contributions of an alphaproteobacterial endosymbiont in the apicomplexan Cardiosporidium cionae.</title>
        <authorList>
            <person name="Hunter E.S."/>
            <person name="Paight C.J."/>
            <person name="Lane C.E."/>
        </authorList>
    </citation>
    <scope>NUCLEOTIDE SEQUENCE [LARGE SCALE GENOMIC DNA]</scope>
    <source>
        <strain evidence="2">ESH_2018</strain>
    </source>
</reference>
<feature type="compositionally biased region" description="Polar residues" evidence="1">
    <location>
        <begin position="123"/>
        <end position="135"/>
    </location>
</feature>
<organism evidence="2 3">
    <name type="scientific">Cardiosporidium cionae</name>
    <dbReference type="NCBI Taxonomy" id="476202"/>
    <lineage>
        <taxon>Eukaryota</taxon>
        <taxon>Sar</taxon>
        <taxon>Alveolata</taxon>
        <taxon>Apicomplexa</taxon>
        <taxon>Aconoidasida</taxon>
        <taxon>Nephromycida</taxon>
        <taxon>Cardiosporidium</taxon>
    </lineage>
</organism>
<evidence type="ECO:0000313" key="2">
    <source>
        <dbReference type="EMBL" id="KAF8819514.1"/>
    </source>
</evidence>
<dbReference type="Proteomes" id="UP000823046">
    <property type="component" value="Unassembled WGS sequence"/>
</dbReference>
<feature type="non-terminal residue" evidence="2">
    <location>
        <position position="1"/>
    </location>
</feature>